<dbReference type="Proteomes" id="UP000054097">
    <property type="component" value="Unassembled WGS sequence"/>
</dbReference>
<reference evidence="2" key="2">
    <citation type="submission" date="2015-01" db="EMBL/GenBank/DDBJ databases">
        <title>Evolutionary Origins and Diversification of the Mycorrhizal Mutualists.</title>
        <authorList>
            <consortium name="DOE Joint Genome Institute"/>
            <consortium name="Mycorrhizal Genomics Consortium"/>
            <person name="Kohler A."/>
            <person name="Kuo A."/>
            <person name="Nagy L.G."/>
            <person name="Floudas D."/>
            <person name="Copeland A."/>
            <person name="Barry K.W."/>
            <person name="Cichocki N."/>
            <person name="Veneault-Fourrey C."/>
            <person name="LaButti K."/>
            <person name="Lindquist E.A."/>
            <person name="Lipzen A."/>
            <person name="Lundell T."/>
            <person name="Morin E."/>
            <person name="Murat C."/>
            <person name="Riley R."/>
            <person name="Ohm R."/>
            <person name="Sun H."/>
            <person name="Tunlid A."/>
            <person name="Henrissat B."/>
            <person name="Grigoriev I.V."/>
            <person name="Hibbett D.S."/>
            <person name="Martin F."/>
        </authorList>
    </citation>
    <scope>NUCLEOTIDE SEQUENCE [LARGE SCALE GENOMIC DNA]</scope>
    <source>
        <strain evidence="2">MAFF 305830</strain>
    </source>
</reference>
<name>A0A0C3ALC8_SERVB</name>
<proteinExistence type="predicted"/>
<dbReference type="OrthoDB" id="3195967at2759"/>
<dbReference type="HOGENOM" id="CLU_1511173_0_0_1"/>
<accession>A0A0C3ALC8</accession>
<dbReference type="EMBL" id="KN824314">
    <property type="protein sequence ID" value="KIM25395.1"/>
    <property type="molecule type" value="Genomic_DNA"/>
</dbReference>
<gene>
    <name evidence="1" type="ORF">M408DRAFT_26186</name>
</gene>
<protein>
    <submittedName>
        <fullName evidence="1">Uncharacterized protein</fullName>
    </submittedName>
</protein>
<evidence type="ECO:0000313" key="2">
    <source>
        <dbReference type="Proteomes" id="UP000054097"/>
    </source>
</evidence>
<reference evidence="1 2" key="1">
    <citation type="submission" date="2014-04" db="EMBL/GenBank/DDBJ databases">
        <authorList>
            <consortium name="DOE Joint Genome Institute"/>
            <person name="Kuo A."/>
            <person name="Zuccaro A."/>
            <person name="Kohler A."/>
            <person name="Nagy L.G."/>
            <person name="Floudas D."/>
            <person name="Copeland A."/>
            <person name="Barry K.W."/>
            <person name="Cichocki N."/>
            <person name="Veneault-Fourrey C."/>
            <person name="LaButti K."/>
            <person name="Lindquist E.A."/>
            <person name="Lipzen A."/>
            <person name="Lundell T."/>
            <person name="Morin E."/>
            <person name="Murat C."/>
            <person name="Sun H."/>
            <person name="Tunlid A."/>
            <person name="Henrissat B."/>
            <person name="Grigoriev I.V."/>
            <person name="Hibbett D.S."/>
            <person name="Martin F."/>
            <person name="Nordberg H.P."/>
            <person name="Cantor M.N."/>
            <person name="Hua S.X."/>
        </authorList>
    </citation>
    <scope>NUCLEOTIDE SEQUENCE [LARGE SCALE GENOMIC DNA]</scope>
    <source>
        <strain evidence="1 2">MAFF 305830</strain>
    </source>
</reference>
<organism evidence="1 2">
    <name type="scientific">Serendipita vermifera MAFF 305830</name>
    <dbReference type="NCBI Taxonomy" id="933852"/>
    <lineage>
        <taxon>Eukaryota</taxon>
        <taxon>Fungi</taxon>
        <taxon>Dikarya</taxon>
        <taxon>Basidiomycota</taxon>
        <taxon>Agaricomycotina</taxon>
        <taxon>Agaricomycetes</taxon>
        <taxon>Sebacinales</taxon>
        <taxon>Serendipitaceae</taxon>
        <taxon>Serendipita</taxon>
    </lineage>
</organism>
<dbReference type="AlphaFoldDB" id="A0A0C3ALC8"/>
<keyword evidence="2" id="KW-1185">Reference proteome</keyword>
<evidence type="ECO:0000313" key="1">
    <source>
        <dbReference type="EMBL" id="KIM25395.1"/>
    </source>
</evidence>
<sequence>MTSTTLALDEVTRNAAEELESNGEKLCINKVYMWQNNMPRISVSGQAARKGQHMTVHIKRTKPDSSTLSNTPPVVTRLHAFQINSADQLAAFTSSSNLSGEGSNYFSWAVPSASSNDAQAGAVDETTARQQNVALVRPTGWRGYPDEIEIQAWDGPDWGAGKDFVAVVEFEGGLVLRSDVQTADTVC</sequence>